<reference evidence="4 5" key="1">
    <citation type="submission" date="2012-08" db="EMBL/GenBank/DDBJ databases">
        <title>Whole genome shotgun sequence of Austwickia chelonae NBRC 105200.</title>
        <authorList>
            <person name="Yoshida I."/>
            <person name="Hosoyama A."/>
            <person name="Tsuchikane K."/>
            <person name="Katsumata H."/>
            <person name="Ando Y."/>
            <person name="Ohji S."/>
            <person name="Hamada M."/>
            <person name="Tamura T."/>
            <person name="Yamazoe A."/>
            <person name="Yamazaki S."/>
            <person name="Fujita N."/>
        </authorList>
    </citation>
    <scope>NUCLEOTIDE SEQUENCE [LARGE SCALE GENOMIC DNA]</scope>
    <source>
        <strain evidence="4 5">NBRC 105200</strain>
    </source>
</reference>
<gene>
    <name evidence="4" type="ORF">AUCHE_16_01290</name>
</gene>
<proteinExistence type="predicted"/>
<dbReference type="STRING" id="100225.SAMN05421595_2363"/>
<protein>
    <submittedName>
        <fullName evidence="4">Putative pyridoxal-5'-phosphate-dependent protein beta subunit</fullName>
    </submittedName>
</protein>
<comment type="caution">
    <text evidence="4">The sequence shown here is derived from an EMBL/GenBank/DDBJ whole genome shotgun (WGS) entry which is preliminary data.</text>
</comment>
<dbReference type="RefSeq" id="WP_006503466.1">
    <property type="nucleotide sequence ID" value="NZ_BAGZ01000016.1"/>
</dbReference>
<evidence type="ECO:0000256" key="2">
    <source>
        <dbReference type="ARBA" id="ARBA00022898"/>
    </source>
</evidence>
<dbReference type="AlphaFoldDB" id="K6VPP4"/>
<name>K6VPP4_9MICO</name>
<organism evidence="4 5">
    <name type="scientific">Austwickia chelonae NBRC 105200</name>
    <dbReference type="NCBI Taxonomy" id="1184607"/>
    <lineage>
        <taxon>Bacteria</taxon>
        <taxon>Bacillati</taxon>
        <taxon>Actinomycetota</taxon>
        <taxon>Actinomycetes</taxon>
        <taxon>Micrococcales</taxon>
        <taxon>Dermatophilaceae</taxon>
        <taxon>Austwickia</taxon>
    </lineage>
</organism>
<dbReference type="EMBL" id="BAGZ01000016">
    <property type="protein sequence ID" value="GAB78709.1"/>
    <property type="molecule type" value="Genomic_DNA"/>
</dbReference>
<dbReference type="NCBIfam" id="NF040741">
    <property type="entry name" value="ornith_OrtB"/>
    <property type="match status" value="1"/>
</dbReference>
<comment type="cofactor">
    <cofactor evidence="1">
        <name>pyridoxal 5'-phosphate</name>
        <dbReference type="ChEBI" id="CHEBI:597326"/>
    </cofactor>
</comment>
<accession>K6VPP4</accession>
<feature type="domain" description="Tryptophan synthase beta chain-like PALP" evidence="3">
    <location>
        <begin position="67"/>
        <end position="373"/>
    </location>
</feature>
<keyword evidence="5" id="KW-1185">Reference proteome</keyword>
<evidence type="ECO:0000259" key="3">
    <source>
        <dbReference type="Pfam" id="PF00291"/>
    </source>
</evidence>
<sequence>MTDREPTRPTQDRSYEAVMARNGDIMRAALGVDYARYESGSVAFDYTALMADVGYTVDQVREAQLRVGVGNTPLLEMRQLTELARRCTDDGLGARIFVKDEQCNPSGSYKDRRASMSIVQARELGYRGVAAATSGNYGAAVASQAAMAGLGCLIAQECYDSDRVGQPEILEKMRKCEALGAEVLQLSVGPELFYSYLLALEETGYFNASLYSAYGIAGVEPLGVEIVEQCREAIGKAPEFVIATNAGGGNLTGTARGLALTGADTRVYGASVDLHGLSMASDRDFNRKSFTTGHTGFGMPYATDPDHSDVPRSAARPLRYMDEYLLVKQGEVFAMTELLAQLEGMERGPAGNTSLVAAFALARTRPRDEVVVVQETEYTGAGKHPLAQLAFARDMGVEVTVGDPADEIPGQSIVLPDHPGRIEARYADLRRMRTSYIRNAVRHVGVDRVTSDDVDYLVAETRTDETFVRDALTDLGVALPDSTV</sequence>
<dbReference type="eggNOG" id="COG0031">
    <property type="taxonomic scope" value="Bacteria"/>
</dbReference>
<dbReference type="InterPro" id="IPR053471">
    <property type="entry name" value="AKP_thiolase_beta"/>
</dbReference>
<dbReference type="CDD" id="cd00640">
    <property type="entry name" value="Trp-synth-beta_II"/>
    <property type="match status" value="1"/>
</dbReference>
<evidence type="ECO:0000313" key="5">
    <source>
        <dbReference type="Proteomes" id="UP000008495"/>
    </source>
</evidence>
<keyword evidence="2" id="KW-0663">Pyridoxal phosphate</keyword>
<dbReference type="Proteomes" id="UP000008495">
    <property type="component" value="Unassembled WGS sequence"/>
</dbReference>
<evidence type="ECO:0000313" key="4">
    <source>
        <dbReference type="EMBL" id="GAB78709.1"/>
    </source>
</evidence>
<evidence type="ECO:0000256" key="1">
    <source>
        <dbReference type="ARBA" id="ARBA00001933"/>
    </source>
</evidence>
<dbReference type="PANTHER" id="PTHR10314">
    <property type="entry name" value="CYSTATHIONINE BETA-SYNTHASE"/>
    <property type="match status" value="1"/>
</dbReference>
<dbReference type="SUPFAM" id="SSF53686">
    <property type="entry name" value="Tryptophan synthase beta subunit-like PLP-dependent enzymes"/>
    <property type="match status" value="1"/>
</dbReference>
<dbReference type="InterPro" id="IPR036052">
    <property type="entry name" value="TrpB-like_PALP_sf"/>
</dbReference>
<dbReference type="Pfam" id="PF00291">
    <property type="entry name" value="PALP"/>
    <property type="match status" value="1"/>
</dbReference>
<dbReference type="Gene3D" id="3.40.50.1100">
    <property type="match status" value="2"/>
</dbReference>
<dbReference type="GO" id="GO:1901605">
    <property type="term" value="P:alpha-amino acid metabolic process"/>
    <property type="evidence" value="ECO:0007669"/>
    <property type="project" value="UniProtKB-ARBA"/>
</dbReference>
<dbReference type="InterPro" id="IPR050214">
    <property type="entry name" value="Cys_Synth/Cystath_Beta-Synth"/>
</dbReference>
<dbReference type="InterPro" id="IPR001926">
    <property type="entry name" value="TrpB-like_PALP"/>
</dbReference>